<name>A0A553IC96_9PEZI</name>
<dbReference type="Proteomes" id="UP000319160">
    <property type="component" value="Unassembled WGS sequence"/>
</dbReference>
<dbReference type="InterPro" id="IPR050565">
    <property type="entry name" value="LYPA1-2/EST-like"/>
</dbReference>
<dbReference type="InterPro" id="IPR029058">
    <property type="entry name" value="AB_hydrolase_fold"/>
</dbReference>
<dbReference type="GO" id="GO:0005737">
    <property type="term" value="C:cytoplasm"/>
    <property type="evidence" value="ECO:0007669"/>
    <property type="project" value="TreeGrafter"/>
</dbReference>
<dbReference type="PANTHER" id="PTHR10655">
    <property type="entry name" value="LYSOPHOSPHOLIPASE-RELATED"/>
    <property type="match status" value="1"/>
</dbReference>
<accession>A0A553IC96</accession>
<dbReference type="GO" id="GO:0008474">
    <property type="term" value="F:palmitoyl-(protein) hydrolase activity"/>
    <property type="evidence" value="ECO:0007669"/>
    <property type="project" value="TreeGrafter"/>
</dbReference>
<dbReference type="STRING" id="2512241.A0A553IC96"/>
<evidence type="ECO:0000259" key="2">
    <source>
        <dbReference type="Pfam" id="PF02230"/>
    </source>
</evidence>
<feature type="domain" description="Phospholipase/carboxylesterase/thioesterase" evidence="2">
    <location>
        <begin position="4"/>
        <end position="229"/>
    </location>
</feature>
<dbReference type="AlphaFoldDB" id="A0A553IC96"/>
<gene>
    <name evidence="3" type="ORF">FHL15_001022</name>
</gene>
<organism evidence="3 4">
    <name type="scientific">Xylaria flabelliformis</name>
    <dbReference type="NCBI Taxonomy" id="2512241"/>
    <lineage>
        <taxon>Eukaryota</taxon>
        <taxon>Fungi</taxon>
        <taxon>Dikarya</taxon>
        <taxon>Ascomycota</taxon>
        <taxon>Pezizomycotina</taxon>
        <taxon>Sordariomycetes</taxon>
        <taxon>Xylariomycetidae</taxon>
        <taxon>Xylariales</taxon>
        <taxon>Xylariaceae</taxon>
        <taxon>Xylaria</taxon>
    </lineage>
</organism>
<dbReference type="Pfam" id="PF02230">
    <property type="entry name" value="Abhydrolase_2"/>
    <property type="match status" value="1"/>
</dbReference>
<evidence type="ECO:0000313" key="4">
    <source>
        <dbReference type="Proteomes" id="UP000319160"/>
    </source>
</evidence>
<protein>
    <recommendedName>
        <fullName evidence="2">Phospholipase/carboxylesterase/thioesterase domain-containing protein</fullName>
    </recommendedName>
</protein>
<comment type="caution">
    <text evidence="3">The sequence shown here is derived from an EMBL/GenBank/DDBJ whole genome shotgun (WGS) entry which is preliminary data.</text>
</comment>
<dbReference type="PANTHER" id="PTHR10655:SF63">
    <property type="entry name" value="PHOSPHOLIPASE_CARBOXYLESTERASE_THIOESTERASE DOMAIN-CONTAINING PROTEIN"/>
    <property type="match status" value="1"/>
</dbReference>
<dbReference type="Gene3D" id="3.40.50.1820">
    <property type="entry name" value="alpha/beta hydrolase"/>
    <property type="match status" value="1"/>
</dbReference>
<reference evidence="4" key="1">
    <citation type="submission" date="2019-06" db="EMBL/GenBank/DDBJ databases">
        <title>Draft genome sequence of the griseofulvin-producing fungus Xylaria cubensis strain G536.</title>
        <authorList>
            <person name="Mead M.E."/>
            <person name="Raja H.A."/>
            <person name="Steenwyk J.L."/>
            <person name="Knowles S.L."/>
            <person name="Oberlies N.H."/>
            <person name="Rokas A."/>
        </authorList>
    </citation>
    <scope>NUCLEOTIDE SEQUENCE [LARGE SCALE GENOMIC DNA]</scope>
    <source>
        <strain evidence="4">G536</strain>
    </source>
</reference>
<dbReference type="EMBL" id="VFLP01000004">
    <property type="protein sequence ID" value="TRX97812.1"/>
    <property type="molecule type" value="Genomic_DNA"/>
</dbReference>
<evidence type="ECO:0000313" key="3">
    <source>
        <dbReference type="EMBL" id="TRX97812.1"/>
    </source>
</evidence>
<dbReference type="OrthoDB" id="2418081at2759"/>
<dbReference type="SUPFAM" id="SSF53474">
    <property type="entry name" value="alpha/beta-Hydrolases"/>
    <property type="match status" value="1"/>
</dbReference>
<sequence>MSSTVFLPREKHSHTIICLHGRDSDATQFANEFFESEASQPEGQPRTLLDLFPTVKWVFPTAPLLRAERFNVENMSQWFDIWSVEDPQERLELQEGGLQNSITQILTIVREEALPRNKIFLAGISQGFATAISAFLASGIPFAGLFGLCSWLPFADRVENAHIELLARNTPVFLGHSSDGSVVPIQNGRILRDTLRTHMQTVEWKEYKDGGHWINEPQGVDDIVKFLKANM</sequence>
<evidence type="ECO:0000256" key="1">
    <source>
        <dbReference type="ARBA" id="ARBA00006499"/>
    </source>
</evidence>
<keyword evidence="4" id="KW-1185">Reference proteome</keyword>
<dbReference type="InterPro" id="IPR003140">
    <property type="entry name" value="PLipase/COase/thioEstase"/>
</dbReference>
<proteinExistence type="inferred from homology"/>
<comment type="similarity">
    <text evidence="1">Belongs to the AB hydrolase superfamily. AB hydrolase 2 family.</text>
</comment>
<dbReference type="GO" id="GO:0052689">
    <property type="term" value="F:carboxylic ester hydrolase activity"/>
    <property type="evidence" value="ECO:0007669"/>
    <property type="project" value="TreeGrafter"/>
</dbReference>